<evidence type="ECO:0000256" key="5">
    <source>
        <dbReference type="ARBA" id="ARBA00023136"/>
    </source>
</evidence>
<feature type="transmembrane region" description="Helical" evidence="6">
    <location>
        <begin position="12"/>
        <end position="34"/>
    </location>
</feature>
<dbReference type="Proteomes" id="UP000316852">
    <property type="component" value="Unassembled WGS sequence"/>
</dbReference>
<comment type="similarity">
    <text evidence="2">Belongs to the TerC family.</text>
</comment>
<dbReference type="GO" id="GO:0016020">
    <property type="term" value="C:membrane"/>
    <property type="evidence" value="ECO:0007669"/>
    <property type="project" value="UniProtKB-SubCell"/>
</dbReference>
<keyword evidence="4 6" id="KW-1133">Transmembrane helix</keyword>
<proteinExistence type="inferred from homology"/>
<evidence type="ECO:0000256" key="2">
    <source>
        <dbReference type="ARBA" id="ARBA00007511"/>
    </source>
</evidence>
<dbReference type="EMBL" id="VBOW01000031">
    <property type="protein sequence ID" value="TMQ58674.1"/>
    <property type="molecule type" value="Genomic_DNA"/>
</dbReference>
<keyword evidence="3 6" id="KW-0812">Transmembrane</keyword>
<feature type="transmembrane region" description="Helical" evidence="6">
    <location>
        <begin position="173"/>
        <end position="195"/>
    </location>
</feature>
<dbReference type="Pfam" id="PF03741">
    <property type="entry name" value="TerC"/>
    <property type="match status" value="1"/>
</dbReference>
<evidence type="ECO:0000313" key="7">
    <source>
        <dbReference type="EMBL" id="TMQ58674.1"/>
    </source>
</evidence>
<keyword evidence="5 6" id="KW-0472">Membrane</keyword>
<protein>
    <submittedName>
        <fullName evidence="7">DUF475 domain-containing protein</fullName>
    </submittedName>
</protein>
<sequence length="263" mass="28580">MPFSIEGADLLTIGLLVLLEAALSADNALVLAVLVLPLPKRQQRKALRYGIIGAFAFRVAATLSAVHLIHWGWVKLIGGLYLLYLPVRHFWSRPDDARRAAHPAASTLFGLSLFWTTVIRVESTDIVFAIDSILVAVGMSRKLWVILSGGLLGIIAMRVLIGQILSLVRRYPAIVDGAYVIVAWVGVKLLLEYLHAIRVVGFEIPRWIGIGIVLVLFVLSTIYAMLKGRAVGSTAAEREAAAALDAAVEGDAAIKGGRRREEK</sequence>
<comment type="subcellular location">
    <subcellularLocation>
        <location evidence="1">Membrane</location>
        <topology evidence="1">Multi-pass membrane protein</topology>
    </subcellularLocation>
</comment>
<evidence type="ECO:0000256" key="6">
    <source>
        <dbReference type="SAM" id="Phobius"/>
    </source>
</evidence>
<accession>A0A538T5D1</accession>
<dbReference type="NCBIfam" id="TIGR03716">
    <property type="entry name" value="R_switched_YkoY"/>
    <property type="match status" value="1"/>
</dbReference>
<comment type="caution">
    <text evidence="7">The sequence shown here is derived from an EMBL/GenBank/DDBJ whole genome shotgun (WGS) entry which is preliminary data.</text>
</comment>
<dbReference type="AlphaFoldDB" id="A0A538T5D1"/>
<reference evidence="7 8" key="1">
    <citation type="journal article" date="2019" name="Nat. Microbiol.">
        <title>Mediterranean grassland soil C-N compound turnover is dependent on rainfall and depth, and is mediated by genomically divergent microorganisms.</title>
        <authorList>
            <person name="Diamond S."/>
            <person name="Andeer P.F."/>
            <person name="Li Z."/>
            <person name="Crits-Christoph A."/>
            <person name="Burstein D."/>
            <person name="Anantharaman K."/>
            <person name="Lane K.R."/>
            <person name="Thomas B.C."/>
            <person name="Pan C."/>
            <person name="Northen T.R."/>
            <person name="Banfield J.F."/>
        </authorList>
    </citation>
    <scope>NUCLEOTIDE SEQUENCE [LARGE SCALE GENOMIC DNA]</scope>
    <source>
        <strain evidence="7">WS_6</strain>
    </source>
</reference>
<gene>
    <name evidence="7" type="ORF">E6K76_07150</name>
</gene>
<dbReference type="InterPro" id="IPR022493">
    <property type="entry name" value="CHP03716_TM_YkoY"/>
</dbReference>
<evidence type="ECO:0000256" key="4">
    <source>
        <dbReference type="ARBA" id="ARBA00022989"/>
    </source>
</evidence>
<evidence type="ECO:0000313" key="8">
    <source>
        <dbReference type="Proteomes" id="UP000316852"/>
    </source>
</evidence>
<organism evidence="7 8">
    <name type="scientific">Eiseniibacteriota bacterium</name>
    <dbReference type="NCBI Taxonomy" id="2212470"/>
    <lineage>
        <taxon>Bacteria</taxon>
        <taxon>Candidatus Eiseniibacteriota</taxon>
    </lineage>
</organism>
<name>A0A538T5D1_UNCEI</name>
<feature type="transmembrane region" description="Helical" evidence="6">
    <location>
        <begin position="46"/>
        <end position="66"/>
    </location>
</feature>
<evidence type="ECO:0000256" key="3">
    <source>
        <dbReference type="ARBA" id="ARBA00022692"/>
    </source>
</evidence>
<feature type="transmembrane region" description="Helical" evidence="6">
    <location>
        <begin position="143"/>
        <end position="161"/>
    </location>
</feature>
<dbReference type="PANTHER" id="PTHR30238">
    <property type="entry name" value="MEMBRANE BOUND PREDICTED REDOX MODULATOR"/>
    <property type="match status" value="1"/>
</dbReference>
<dbReference type="PANTHER" id="PTHR30238:SF4">
    <property type="entry name" value="SLL1022 PROTEIN"/>
    <property type="match status" value="1"/>
</dbReference>
<feature type="transmembrane region" description="Helical" evidence="6">
    <location>
        <begin position="207"/>
        <end position="226"/>
    </location>
</feature>
<dbReference type="InterPro" id="IPR005496">
    <property type="entry name" value="Integral_membrane_TerC"/>
</dbReference>
<feature type="transmembrane region" description="Helical" evidence="6">
    <location>
        <begin position="103"/>
        <end position="123"/>
    </location>
</feature>
<evidence type="ECO:0000256" key="1">
    <source>
        <dbReference type="ARBA" id="ARBA00004141"/>
    </source>
</evidence>